<proteinExistence type="predicted"/>
<accession>A0A067SKH2</accession>
<evidence type="ECO:0000313" key="2">
    <source>
        <dbReference type="Proteomes" id="UP000027222"/>
    </source>
</evidence>
<name>A0A067SKH2_GALM3</name>
<keyword evidence="2" id="KW-1185">Reference proteome</keyword>
<evidence type="ECO:0000313" key="1">
    <source>
        <dbReference type="EMBL" id="KDR71396.1"/>
    </source>
</evidence>
<organism evidence="1 2">
    <name type="scientific">Galerina marginata (strain CBS 339.88)</name>
    <dbReference type="NCBI Taxonomy" id="685588"/>
    <lineage>
        <taxon>Eukaryota</taxon>
        <taxon>Fungi</taxon>
        <taxon>Dikarya</taxon>
        <taxon>Basidiomycota</taxon>
        <taxon>Agaricomycotina</taxon>
        <taxon>Agaricomycetes</taxon>
        <taxon>Agaricomycetidae</taxon>
        <taxon>Agaricales</taxon>
        <taxon>Agaricineae</taxon>
        <taxon>Strophariaceae</taxon>
        <taxon>Galerina</taxon>
    </lineage>
</organism>
<reference evidence="2" key="1">
    <citation type="journal article" date="2014" name="Proc. Natl. Acad. Sci. U.S.A.">
        <title>Extensive sampling of basidiomycete genomes demonstrates inadequacy of the white-rot/brown-rot paradigm for wood decay fungi.</title>
        <authorList>
            <person name="Riley R."/>
            <person name="Salamov A.A."/>
            <person name="Brown D.W."/>
            <person name="Nagy L.G."/>
            <person name="Floudas D."/>
            <person name="Held B.W."/>
            <person name="Levasseur A."/>
            <person name="Lombard V."/>
            <person name="Morin E."/>
            <person name="Otillar R."/>
            <person name="Lindquist E.A."/>
            <person name="Sun H."/>
            <person name="LaButti K.M."/>
            <person name="Schmutz J."/>
            <person name="Jabbour D."/>
            <person name="Luo H."/>
            <person name="Baker S.E."/>
            <person name="Pisabarro A.G."/>
            <person name="Walton J.D."/>
            <person name="Blanchette R.A."/>
            <person name="Henrissat B."/>
            <person name="Martin F."/>
            <person name="Cullen D."/>
            <person name="Hibbett D.S."/>
            <person name="Grigoriev I.V."/>
        </authorList>
    </citation>
    <scope>NUCLEOTIDE SEQUENCE [LARGE SCALE GENOMIC DNA]</scope>
    <source>
        <strain evidence="2">CBS 339.88</strain>
    </source>
</reference>
<gene>
    <name evidence="1" type="ORF">GALMADRAFT_254167</name>
</gene>
<dbReference type="Proteomes" id="UP000027222">
    <property type="component" value="Unassembled WGS sequence"/>
</dbReference>
<dbReference type="EMBL" id="KL142393">
    <property type="protein sequence ID" value="KDR71396.1"/>
    <property type="molecule type" value="Genomic_DNA"/>
</dbReference>
<sequence>MAAPIRGRSTTVPERRWRRGKSYGAVSSRLTICLQGSNASVFIRHPDLDIDPSSFRPQKKRLRKNIAWYWPELVKQFIPMKNGGSLFHTFIATEDVVRGDIVLGTA</sequence>
<protein>
    <submittedName>
        <fullName evidence="1">Uncharacterized protein</fullName>
    </submittedName>
</protein>
<dbReference type="HOGENOM" id="CLU_2223478_0_0_1"/>
<dbReference type="AlphaFoldDB" id="A0A067SKH2"/>